<dbReference type="GO" id="GO:0005829">
    <property type="term" value="C:cytosol"/>
    <property type="evidence" value="ECO:0007669"/>
    <property type="project" value="TreeGrafter"/>
</dbReference>
<dbReference type="EMBL" id="VFOL01000001">
    <property type="protein sequence ID" value="TQL38936.1"/>
    <property type="molecule type" value="Genomic_DNA"/>
</dbReference>
<dbReference type="InterPro" id="IPR002510">
    <property type="entry name" value="Metalloprtase-TldD/E_N"/>
</dbReference>
<reference evidence="8 9" key="1">
    <citation type="submission" date="2019-06" db="EMBL/GenBank/DDBJ databases">
        <title>Sequencing the genomes of 1000 actinobacteria strains.</title>
        <authorList>
            <person name="Klenk H.-P."/>
        </authorList>
    </citation>
    <scope>NUCLEOTIDE SEQUENCE [LARGE SCALE GENOMIC DNA]</scope>
    <source>
        <strain evidence="8 9">DSM 44819</strain>
    </source>
</reference>
<evidence type="ECO:0000256" key="3">
    <source>
        <dbReference type="ARBA" id="ARBA00022801"/>
    </source>
</evidence>
<dbReference type="PANTHER" id="PTHR30624:SF10">
    <property type="entry name" value="CONSERVED PROTEIN"/>
    <property type="match status" value="1"/>
</dbReference>
<feature type="domain" description="Metalloprotease TldD/E N-terminal" evidence="5">
    <location>
        <begin position="39"/>
        <end position="103"/>
    </location>
</feature>
<dbReference type="InterPro" id="IPR035068">
    <property type="entry name" value="TldD/PmbA_N"/>
</dbReference>
<dbReference type="InterPro" id="IPR045569">
    <property type="entry name" value="Metalloprtase-TldD/E_C"/>
</dbReference>
<evidence type="ECO:0000259" key="5">
    <source>
        <dbReference type="Pfam" id="PF01523"/>
    </source>
</evidence>
<dbReference type="InterPro" id="IPR051463">
    <property type="entry name" value="Peptidase_U62_metallo"/>
</dbReference>
<keyword evidence="3" id="KW-0378">Hydrolase</keyword>
<keyword evidence="4" id="KW-0482">Metalloprotease</keyword>
<proteinExistence type="inferred from homology"/>
<sequence>MTTRPRRATACEPGFDTLPADQLTAAALHRASRLGARYADVRLRRVRTLRERVRDARPEGSQVGVESGAGVRVLVNGTWGFAAGPDLSVGGLAELAARACELARMLRPLRRDPVRLAPEPVGAPATWESPCEVDPFEVPAGDRVALLAGWCEALRAGGLDLAEAYLQVFRESTVYRDSAGRSVRQRRTWLHPMAVGFRIDSAGGGFDSMRTLGPPIARGWEYLRGTGWDWAAELARMPRDLAAKRAAPPVEPGVYDLVIDPTNLWLTIHETVGHATELDRMLGREAAFAGRSFVTPEDVGTLRYGSPAMTVIADRTTPYGLATVGYDDEGVAARSWPLIAEGVLVGVQHDRQTAGVAGLDRSTGCAYAESYRHLPVQRMPNVSLCAVPGGPDTAELIGRVRDGLYVVGDNSFSVDMERVNFQFTAQRFYRIRDGRLDGQVRDAAYTGATLEFWRSLEAVGGPQTWLLSGASQCGKAQPLQLAAAGHGCPAALFRQVRVTSTRMEVTR</sequence>
<evidence type="ECO:0000313" key="7">
    <source>
        <dbReference type="EMBL" id="GIM86749.1"/>
    </source>
</evidence>
<dbReference type="EMBL" id="BOQM01000028">
    <property type="protein sequence ID" value="GIM86749.1"/>
    <property type="molecule type" value="Genomic_DNA"/>
</dbReference>
<gene>
    <name evidence="8" type="ORF">FB564_4154</name>
    <name evidence="7" type="ORF">Sar04_34850</name>
</gene>
<dbReference type="Pfam" id="PF19289">
    <property type="entry name" value="PmbA_TldD_3rd"/>
    <property type="match status" value="1"/>
</dbReference>
<dbReference type="Pfam" id="PF01523">
    <property type="entry name" value="PmbA_TldD_1st"/>
    <property type="match status" value="1"/>
</dbReference>
<comment type="caution">
    <text evidence="8">The sequence shown here is derived from an EMBL/GenBank/DDBJ whole genome shotgun (WGS) entry which is preliminary data.</text>
</comment>
<evidence type="ECO:0000256" key="4">
    <source>
        <dbReference type="ARBA" id="ARBA00023049"/>
    </source>
</evidence>
<keyword evidence="10" id="KW-1185">Reference proteome</keyword>
<evidence type="ECO:0000313" key="10">
    <source>
        <dbReference type="Proteomes" id="UP000677457"/>
    </source>
</evidence>
<dbReference type="Gene3D" id="3.30.2290.10">
    <property type="entry name" value="PmbA/TldD superfamily"/>
    <property type="match status" value="1"/>
</dbReference>
<name>A0A542XSW7_SALAC</name>
<evidence type="ECO:0000313" key="9">
    <source>
        <dbReference type="Proteomes" id="UP000315983"/>
    </source>
</evidence>
<dbReference type="GO" id="GO:0008237">
    <property type="term" value="F:metallopeptidase activity"/>
    <property type="evidence" value="ECO:0007669"/>
    <property type="project" value="UniProtKB-KW"/>
</dbReference>
<dbReference type="InterPro" id="IPR036059">
    <property type="entry name" value="TldD/PmbA_sf"/>
</dbReference>
<dbReference type="Proteomes" id="UP000677457">
    <property type="component" value="Unassembled WGS sequence"/>
</dbReference>
<organism evidence="8 9">
    <name type="scientific">Salinispora arenicola</name>
    <dbReference type="NCBI Taxonomy" id="168697"/>
    <lineage>
        <taxon>Bacteria</taxon>
        <taxon>Bacillati</taxon>
        <taxon>Actinomycetota</taxon>
        <taxon>Actinomycetes</taxon>
        <taxon>Micromonosporales</taxon>
        <taxon>Micromonosporaceae</taxon>
        <taxon>Salinispora</taxon>
    </lineage>
</organism>
<dbReference type="SUPFAM" id="SSF111283">
    <property type="entry name" value="Putative modulator of DNA gyrase, PmbA/TldD"/>
    <property type="match status" value="1"/>
</dbReference>
<dbReference type="PANTHER" id="PTHR30624">
    <property type="entry name" value="UNCHARACTERIZED PROTEIN TLDD AND PMBA"/>
    <property type="match status" value="1"/>
</dbReference>
<evidence type="ECO:0000259" key="6">
    <source>
        <dbReference type="Pfam" id="PF19289"/>
    </source>
</evidence>
<evidence type="ECO:0000256" key="1">
    <source>
        <dbReference type="ARBA" id="ARBA00005836"/>
    </source>
</evidence>
<keyword evidence="2" id="KW-0645">Protease</keyword>
<feature type="domain" description="Metalloprotease TldD/E C-terminal" evidence="6">
    <location>
        <begin position="252"/>
        <end position="499"/>
    </location>
</feature>
<dbReference type="FunFam" id="3.30.2290.10:FF:000003">
    <property type="entry name" value="Zinc-dependent protease, TldD/PmbA family"/>
    <property type="match status" value="1"/>
</dbReference>
<evidence type="ECO:0000256" key="2">
    <source>
        <dbReference type="ARBA" id="ARBA00022670"/>
    </source>
</evidence>
<protein>
    <submittedName>
        <fullName evidence="8">TldD protein</fullName>
    </submittedName>
</protein>
<dbReference type="AlphaFoldDB" id="A0A542XSW7"/>
<dbReference type="GO" id="GO:0006508">
    <property type="term" value="P:proteolysis"/>
    <property type="evidence" value="ECO:0007669"/>
    <property type="project" value="UniProtKB-KW"/>
</dbReference>
<accession>A0A542XSW7</accession>
<reference evidence="7 10" key="2">
    <citation type="submission" date="2021-03" db="EMBL/GenBank/DDBJ databases">
        <title>Whole genome shotgun sequence of Salinispora arenicola NBRC 105043.</title>
        <authorList>
            <person name="Komaki H."/>
            <person name="Tamura T."/>
        </authorList>
    </citation>
    <scope>NUCLEOTIDE SEQUENCE [LARGE SCALE GENOMIC DNA]</scope>
    <source>
        <strain evidence="7 10">NBRC 105043</strain>
    </source>
</reference>
<comment type="similarity">
    <text evidence="1">Belongs to the peptidase U62 family.</text>
</comment>
<evidence type="ECO:0000313" key="8">
    <source>
        <dbReference type="EMBL" id="TQL38936.1"/>
    </source>
</evidence>
<dbReference type="Proteomes" id="UP000315983">
    <property type="component" value="Unassembled WGS sequence"/>
</dbReference>